<dbReference type="SUPFAM" id="SSF81333">
    <property type="entry name" value="F1F0 ATP synthase subunit C"/>
    <property type="match status" value="2"/>
</dbReference>
<feature type="domain" description="V-ATPase proteolipid subunit C-like" evidence="6">
    <location>
        <begin position="84"/>
        <end position="143"/>
    </location>
</feature>
<dbReference type="Pfam" id="PF00137">
    <property type="entry name" value="ATP-synt_C"/>
    <property type="match status" value="2"/>
</dbReference>
<keyword evidence="2 5" id="KW-0812">Transmembrane</keyword>
<evidence type="ECO:0000259" key="6">
    <source>
        <dbReference type="Pfam" id="PF00137"/>
    </source>
</evidence>
<gene>
    <name evidence="7" type="ORF">FKG94_22065</name>
</gene>
<dbReference type="InterPro" id="IPR035921">
    <property type="entry name" value="F/V-ATP_Csub_sf"/>
</dbReference>
<keyword evidence="4 5" id="KW-0472">Membrane</keyword>
<feature type="transmembrane region" description="Helical" evidence="5">
    <location>
        <begin position="6"/>
        <end position="30"/>
    </location>
</feature>
<reference evidence="7 8" key="1">
    <citation type="submission" date="2019-06" db="EMBL/GenBank/DDBJ databases">
        <title>Whole genome sequence for Cellvibrionaceae sp. R142.</title>
        <authorList>
            <person name="Wang G."/>
        </authorList>
    </citation>
    <scope>NUCLEOTIDE SEQUENCE [LARGE SCALE GENOMIC DNA]</scope>
    <source>
        <strain evidence="7 8">R142</strain>
    </source>
</reference>
<evidence type="ECO:0000256" key="5">
    <source>
        <dbReference type="SAM" id="Phobius"/>
    </source>
</evidence>
<name>A0A545SZ33_9GAMM</name>
<dbReference type="GO" id="GO:0015078">
    <property type="term" value="F:proton transmembrane transporter activity"/>
    <property type="evidence" value="ECO:0007669"/>
    <property type="project" value="InterPro"/>
</dbReference>
<evidence type="ECO:0000313" key="8">
    <source>
        <dbReference type="Proteomes" id="UP000319732"/>
    </source>
</evidence>
<proteinExistence type="predicted"/>
<keyword evidence="8" id="KW-1185">Reference proteome</keyword>
<protein>
    <submittedName>
        <fullName evidence="7">ATP synthase subunit C</fullName>
    </submittedName>
</protein>
<evidence type="ECO:0000313" key="7">
    <source>
        <dbReference type="EMBL" id="TQV70233.1"/>
    </source>
</evidence>
<evidence type="ECO:0000256" key="4">
    <source>
        <dbReference type="ARBA" id="ARBA00023136"/>
    </source>
</evidence>
<dbReference type="Gene3D" id="1.20.120.610">
    <property type="entry name" value="lithium bound rotor ring of v- atpase"/>
    <property type="match status" value="1"/>
</dbReference>
<dbReference type="InterPro" id="IPR002379">
    <property type="entry name" value="ATPase_proteolipid_c-like_dom"/>
</dbReference>
<feature type="transmembrane region" description="Helical" evidence="5">
    <location>
        <begin position="118"/>
        <end position="143"/>
    </location>
</feature>
<keyword evidence="3 5" id="KW-1133">Transmembrane helix</keyword>
<feature type="transmembrane region" description="Helical" evidence="5">
    <location>
        <begin position="50"/>
        <end position="71"/>
    </location>
</feature>
<sequence length="152" mass="15240">MEVVTIQMLGWIGIFAPVALGVAGSCIGCARVGQAAAGAMLDCDSGYGKFIGLAAMPSTQAIFGIVIMFTLNREIEPEAAAGLFALGVLSGAALMVSAIYQGRALIAAVNASKNKPEIFGLVLAPAAIVEGFAVFAFVFTLVLSGSLPGAGG</sequence>
<dbReference type="AlphaFoldDB" id="A0A545SZ33"/>
<evidence type="ECO:0000256" key="2">
    <source>
        <dbReference type="ARBA" id="ARBA00022692"/>
    </source>
</evidence>
<feature type="transmembrane region" description="Helical" evidence="5">
    <location>
        <begin position="83"/>
        <end position="106"/>
    </location>
</feature>
<evidence type="ECO:0000256" key="1">
    <source>
        <dbReference type="ARBA" id="ARBA00004141"/>
    </source>
</evidence>
<evidence type="ECO:0000256" key="3">
    <source>
        <dbReference type="ARBA" id="ARBA00022989"/>
    </source>
</evidence>
<dbReference type="CDD" id="cd18179">
    <property type="entry name" value="ATP-synt_Vo_Ao_c_NTPK_rpt1"/>
    <property type="match status" value="1"/>
</dbReference>
<accession>A0A545SZ33</accession>
<comment type="subcellular location">
    <subcellularLocation>
        <location evidence="1">Membrane</location>
        <topology evidence="1">Multi-pass membrane protein</topology>
    </subcellularLocation>
</comment>
<organism evidence="7 8">
    <name type="scientific">Exilibacterium tricleocarpae</name>
    <dbReference type="NCBI Taxonomy" id="2591008"/>
    <lineage>
        <taxon>Bacteria</taxon>
        <taxon>Pseudomonadati</taxon>
        <taxon>Pseudomonadota</taxon>
        <taxon>Gammaproteobacteria</taxon>
        <taxon>Cellvibrionales</taxon>
        <taxon>Cellvibrionaceae</taxon>
        <taxon>Exilibacterium</taxon>
    </lineage>
</organism>
<dbReference type="GO" id="GO:0033177">
    <property type="term" value="C:proton-transporting two-sector ATPase complex, proton-transporting domain"/>
    <property type="evidence" value="ECO:0007669"/>
    <property type="project" value="InterPro"/>
</dbReference>
<dbReference type="NCBIfam" id="NF007200">
    <property type="entry name" value="PRK09621.1"/>
    <property type="match status" value="1"/>
</dbReference>
<comment type="caution">
    <text evidence="7">The sequence shown here is derived from an EMBL/GenBank/DDBJ whole genome shotgun (WGS) entry which is preliminary data.</text>
</comment>
<dbReference type="EMBL" id="VHSG01000025">
    <property type="protein sequence ID" value="TQV70233.1"/>
    <property type="molecule type" value="Genomic_DNA"/>
</dbReference>
<dbReference type="OrthoDB" id="18947at2"/>
<feature type="domain" description="V-ATPase proteolipid subunit C-like" evidence="6">
    <location>
        <begin position="12"/>
        <end position="70"/>
    </location>
</feature>
<dbReference type="Proteomes" id="UP000319732">
    <property type="component" value="Unassembled WGS sequence"/>
</dbReference>